<keyword evidence="1" id="KW-0238">DNA-binding</keyword>
<dbReference type="PANTHER" id="PTHR30204:SF93">
    <property type="entry name" value="HTH MERR-TYPE DOMAIN-CONTAINING PROTEIN"/>
    <property type="match status" value="1"/>
</dbReference>
<dbReference type="SMART" id="SM00422">
    <property type="entry name" value="HTH_MERR"/>
    <property type="match status" value="1"/>
</dbReference>
<protein>
    <submittedName>
        <fullName evidence="3">MerR family transcriptional regulator</fullName>
    </submittedName>
</protein>
<dbReference type="Proteomes" id="UP001596011">
    <property type="component" value="Unassembled WGS sequence"/>
</dbReference>
<comment type="caution">
    <text evidence="3">The sequence shown here is derived from an EMBL/GenBank/DDBJ whole genome shotgun (WGS) entry which is preliminary data.</text>
</comment>
<gene>
    <name evidence="3" type="ORF">ACFO6V_21085</name>
</gene>
<dbReference type="InterPro" id="IPR047057">
    <property type="entry name" value="MerR_fam"/>
</dbReference>
<dbReference type="EMBL" id="JBHSFI010000006">
    <property type="protein sequence ID" value="MFC4630754.1"/>
    <property type="molecule type" value="Genomic_DNA"/>
</dbReference>
<evidence type="ECO:0000256" key="1">
    <source>
        <dbReference type="ARBA" id="ARBA00023125"/>
    </source>
</evidence>
<feature type="domain" description="HTH merR-type" evidence="2">
    <location>
        <begin position="1"/>
        <end position="68"/>
    </location>
</feature>
<dbReference type="SUPFAM" id="SSF46955">
    <property type="entry name" value="Putative DNA-binding domain"/>
    <property type="match status" value="1"/>
</dbReference>
<dbReference type="Gene3D" id="1.10.1660.10">
    <property type="match status" value="1"/>
</dbReference>
<accession>A0ABV9HN77</accession>
<sequence length="117" mass="13380">MRIKELSARTGVPARLLRYYEEQGLLRPRREDNGYRSYDEPLVARVRQIRGLLEAGLTTEIVRAVLPCLAEAACSQHDARDFVGNIRRERNRMAERVAFLSENLHALNAYLDAIAGR</sequence>
<dbReference type="RefSeq" id="WP_377138928.1">
    <property type="nucleotide sequence ID" value="NZ_JBHSFI010000006.1"/>
</dbReference>
<dbReference type="Pfam" id="PF13411">
    <property type="entry name" value="MerR_1"/>
    <property type="match status" value="1"/>
</dbReference>
<keyword evidence="4" id="KW-1185">Reference proteome</keyword>
<reference evidence="4" key="1">
    <citation type="journal article" date="2019" name="Int. J. Syst. Evol. Microbiol.">
        <title>The Global Catalogue of Microorganisms (GCM) 10K type strain sequencing project: providing services to taxonomists for standard genome sequencing and annotation.</title>
        <authorList>
            <consortium name="The Broad Institute Genomics Platform"/>
            <consortium name="The Broad Institute Genome Sequencing Center for Infectious Disease"/>
            <person name="Wu L."/>
            <person name="Ma J."/>
        </authorList>
    </citation>
    <scope>NUCLEOTIDE SEQUENCE [LARGE SCALE GENOMIC DNA]</scope>
    <source>
        <strain evidence="4">CCUG 42722</strain>
    </source>
</reference>
<proteinExistence type="predicted"/>
<dbReference type="PRINTS" id="PR00040">
    <property type="entry name" value="HTHMERR"/>
</dbReference>
<evidence type="ECO:0000259" key="2">
    <source>
        <dbReference type="PROSITE" id="PS50937"/>
    </source>
</evidence>
<dbReference type="InterPro" id="IPR000551">
    <property type="entry name" value="MerR-type_HTH_dom"/>
</dbReference>
<organism evidence="3 4">
    <name type="scientific">Promicromonospora alba</name>
    <dbReference type="NCBI Taxonomy" id="1616110"/>
    <lineage>
        <taxon>Bacteria</taxon>
        <taxon>Bacillati</taxon>
        <taxon>Actinomycetota</taxon>
        <taxon>Actinomycetes</taxon>
        <taxon>Micrococcales</taxon>
        <taxon>Promicromonosporaceae</taxon>
        <taxon>Promicromonospora</taxon>
    </lineage>
</organism>
<evidence type="ECO:0000313" key="4">
    <source>
        <dbReference type="Proteomes" id="UP001596011"/>
    </source>
</evidence>
<dbReference type="PANTHER" id="PTHR30204">
    <property type="entry name" value="REDOX-CYCLING DRUG-SENSING TRANSCRIPTIONAL ACTIVATOR SOXR"/>
    <property type="match status" value="1"/>
</dbReference>
<dbReference type="PROSITE" id="PS50937">
    <property type="entry name" value="HTH_MERR_2"/>
    <property type="match status" value="1"/>
</dbReference>
<evidence type="ECO:0000313" key="3">
    <source>
        <dbReference type="EMBL" id="MFC4630754.1"/>
    </source>
</evidence>
<dbReference type="InterPro" id="IPR009061">
    <property type="entry name" value="DNA-bd_dom_put_sf"/>
</dbReference>
<name>A0ABV9HN77_9MICO</name>